<evidence type="ECO:0000256" key="4">
    <source>
        <dbReference type="ARBA" id="ARBA00022729"/>
    </source>
</evidence>
<evidence type="ECO:0000256" key="6">
    <source>
        <dbReference type="ARBA" id="ARBA00023157"/>
    </source>
</evidence>
<keyword evidence="10" id="KW-0812">Transmembrane</keyword>
<dbReference type="InterPro" id="IPR004886">
    <property type="entry name" value="Glucanosyltransferase"/>
</dbReference>
<comment type="function">
    <text evidence="9">Splits internally a 1,3-beta-glucan molecule and transfers the newly generated reducing end (the donor) to the non-reducing end of another 1,3-beta-glucan molecule (the acceptor) forming a 1,3-beta linkage, resulting in the elongation of 1,3-beta-glucan chains in the cell wall.</text>
</comment>
<dbReference type="GeneID" id="62168456"/>
<dbReference type="EC" id="2.4.1.-" evidence="9"/>
<feature type="signal peptide" evidence="9">
    <location>
        <begin position="1"/>
        <end position="20"/>
    </location>
</feature>
<evidence type="ECO:0000256" key="8">
    <source>
        <dbReference type="ARBA" id="ARBA00023288"/>
    </source>
</evidence>
<evidence type="ECO:0000256" key="3">
    <source>
        <dbReference type="ARBA" id="ARBA00022622"/>
    </source>
</evidence>
<dbReference type="GO" id="GO:0098552">
    <property type="term" value="C:side of membrane"/>
    <property type="evidence" value="ECO:0007669"/>
    <property type="project" value="UniProtKB-KW"/>
</dbReference>
<evidence type="ECO:0000256" key="5">
    <source>
        <dbReference type="ARBA" id="ARBA00023136"/>
    </source>
</evidence>
<evidence type="ECO:0000313" key="12">
    <source>
        <dbReference type="EMBL" id="KAF9869870.1"/>
    </source>
</evidence>
<dbReference type="SUPFAM" id="SSF51445">
    <property type="entry name" value="(Trans)glycosidases"/>
    <property type="match status" value="1"/>
</dbReference>
<feature type="transmembrane region" description="Helical" evidence="10">
    <location>
        <begin position="510"/>
        <end position="534"/>
    </location>
</feature>
<protein>
    <recommendedName>
        <fullName evidence="9">1,3-beta-glucanosyltransferase</fullName>
        <ecNumber evidence="9">2.4.1.-</ecNumber>
    </recommendedName>
</protein>
<dbReference type="PANTHER" id="PTHR31468:SF2">
    <property type="entry name" value="1,3-BETA-GLUCANOSYLTRANSFERASE GAS1"/>
    <property type="match status" value="1"/>
</dbReference>
<keyword evidence="7" id="KW-0325">Glycoprotein</keyword>
<dbReference type="GO" id="GO:0031505">
    <property type="term" value="P:fungal-type cell wall organization"/>
    <property type="evidence" value="ECO:0007669"/>
    <property type="project" value="TreeGrafter"/>
</dbReference>
<evidence type="ECO:0000259" key="11">
    <source>
        <dbReference type="SMART" id="SM00768"/>
    </source>
</evidence>
<accession>A0A9P6HTV5</accession>
<keyword evidence="6" id="KW-1015">Disulfide bond</keyword>
<evidence type="ECO:0000256" key="7">
    <source>
        <dbReference type="ARBA" id="ARBA00023180"/>
    </source>
</evidence>
<keyword evidence="8 9" id="KW-0449">Lipoprotein</keyword>
<dbReference type="AlphaFoldDB" id="A0A9P6HTV5"/>
<dbReference type="GO" id="GO:0042124">
    <property type="term" value="F:1,3-beta-glucanosyltransferase activity"/>
    <property type="evidence" value="ECO:0007669"/>
    <property type="project" value="TreeGrafter"/>
</dbReference>
<keyword evidence="3 9" id="KW-0336">GPI-anchor</keyword>
<name>A0A9P6HTV5_9PEZI</name>
<comment type="subcellular location">
    <subcellularLocation>
        <location evidence="1 9">Cell membrane</location>
        <topology evidence="1 9">Lipid-anchor</topology>
        <topology evidence="1 9">GPI-anchor</topology>
    </subcellularLocation>
</comment>
<evidence type="ECO:0000256" key="1">
    <source>
        <dbReference type="ARBA" id="ARBA00004609"/>
    </source>
</evidence>
<organism evidence="12 13">
    <name type="scientific">Colletotrichum karsti</name>
    <dbReference type="NCBI Taxonomy" id="1095194"/>
    <lineage>
        <taxon>Eukaryota</taxon>
        <taxon>Fungi</taxon>
        <taxon>Dikarya</taxon>
        <taxon>Ascomycota</taxon>
        <taxon>Pezizomycotina</taxon>
        <taxon>Sordariomycetes</taxon>
        <taxon>Hypocreomycetidae</taxon>
        <taxon>Glomerellales</taxon>
        <taxon>Glomerellaceae</taxon>
        <taxon>Colletotrichum</taxon>
        <taxon>Colletotrichum boninense species complex</taxon>
    </lineage>
</organism>
<dbReference type="InterPro" id="IPR017853">
    <property type="entry name" value="GH"/>
</dbReference>
<keyword evidence="5 9" id="KW-0472">Membrane</keyword>
<dbReference type="FunFam" id="3.20.20.80:FF:000038">
    <property type="entry name" value="1,3-beta-glucanosyltransferase"/>
    <property type="match status" value="1"/>
</dbReference>
<proteinExistence type="inferred from homology"/>
<dbReference type="GO" id="GO:0071970">
    <property type="term" value="P:fungal-type cell wall (1-&gt;3)-beta-D-glucan biosynthetic process"/>
    <property type="evidence" value="ECO:0007669"/>
    <property type="project" value="TreeGrafter"/>
</dbReference>
<keyword evidence="4 9" id="KW-0732">Signal</keyword>
<dbReference type="Gene3D" id="1.20.58.1040">
    <property type="match status" value="1"/>
</dbReference>
<dbReference type="OrthoDB" id="421038at2759"/>
<evidence type="ECO:0000256" key="2">
    <source>
        <dbReference type="ARBA" id="ARBA00007528"/>
    </source>
</evidence>
<dbReference type="EMBL" id="JAATWM020000063">
    <property type="protein sequence ID" value="KAF9869870.1"/>
    <property type="molecule type" value="Genomic_DNA"/>
</dbReference>
<evidence type="ECO:0000313" key="13">
    <source>
        <dbReference type="Proteomes" id="UP000781932"/>
    </source>
</evidence>
<sequence length="535" mass="56969">MGKVAAAVSAALLLAGNAAALDPIVMKGSKFFYENGTQFYMKGVAYQQDTAAAGGESKTGEYNDPLADETACKRDVPILAKAGTNTIRTYAIDPTKDHSACMKLLSDAGIYVVSDLGEPKTSINRDDAQWNVDLFTRYTDVIDELAKYDNTIGFFAGNEVSNNRTNTEASAFVKAAVRDSKKHIKDKGYRWMGVGYAANDDADIRDNSAHYFNCGDQASAIDFWGYNIYSWCGKNDMKGSGYETQVQFFKNYSVPVFFAEYGCNIPDGAEGRIFQETTALYQKEMTDVFSGGIVYMYHQEANDYGLVKIKDGKATTMKNYDALAKNVLAAKPETVQMDSYNPTNTAAECPAVGSNWEVNGKALPPTPNKSLCECMTKSLSCTPKSDLKAKDIGEIFGYICGQDASACSGISANTSTGVYGAYGMCNAEQKLAFVLDSYYKNQKKASTACDFDGRAQVATPSTDDTCKTALASAEAANSVAATATSAPDSTSAPSSSASGNAAAGAQFQPLFSFGSFAVGTYMVAAAAVGAAMVAL</sequence>
<feature type="chain" id="PRO_5040535111" description="1,3-beta-glucanosyltransferase" evidence="9">
    <location>
        <begin position="21"/>
        <end position="535"/>
    </location>
</feature>
<dbReference type="Pfam" id="PF03198">
    <property type="entry name" value="Glyco_hydro_72"/>
    <property type="match status" value="1"/>
</dbReference>
<comment type="caution">
    <text evidence="12">The sequence shown here is derived from an EMBL/GenBank/DDBJ whole genome shotgun (WGS) entry which is preliminary data.</text>
</comment>
<dbReference type="Proteomes" id="UP000781932">
    <property type="component" value="Unassembled WGS sequence"/>
</dbReference>
<dbReference type="Pfam" id="PF07983">
    <property type="entry name" value="X8"/>
    <property type="match status" value="1"/>
</dbReference>
<dbReference type="SMART" id="SM00768">
    <property type="entry name" value="X8"/>
    <property type="match status" value="1"/>
</dbReference>
<dbReference type="PANTHER" id="PTHR31468">
    <property type="entry name" value="1,3-BETA-GLUCANOSYLTRANSFERASE GAS1"/>
    <property type="match status" value="1"/>
</dbReference>
<dbReference type="Gene3D" id="3.20.20.80">
    <property type="entry name" value="Glycosidases"/>
    <property type="match status" value="1"/>
</dbReference>
<dbReference type="RefSeq" id="XP_038739331.1">
    <property type="nucleotide sequence ID" value="XM_038895382.1"/>
</dbReference>
<keyword evidence="10" id="KW-1133">Transmembrane helix</keyword>
<keyword evidence="9" id="KW-0808">Transferase</keyword>
<dbReference type="InterPro" id="IPR012946">
    <property type="entry name" value="X8"/>
</dbReference>
<reference evidence="12" key="2">
    <citation type="submission" date="2020-11" db="EMBL/GenBank/DDBJ databases">
        <title>Whole genome sequencing of Colletotrichum sp.</title>
        <authorList>
            <person name="Li H."/>
        </authorList>
    </citation>
    <scope>NUCLEOTIDE SEQUENCE</scope>
    <source>
        <strain evidence="12">CkLH20</strain>
    </source>
</reference>
<reference evidence="12" key="1">
    <citation type="submission" date="2020-03" db="EMBL/GenBank/DDBJ databases">
        <authorList>
            <person name="He L."/>
        </authorList>
    </citation>
    <scope>NUCLEOTIDE SEQUENCE</scope>
    <source>
        <strain evidence="12">CkLH20</strain>
    </source>
</reference>
<gene>
    <name evidence="12" type="ORF">CkaCkLH20_12669</name>
</gene>
<dbReference type="GO" id="GO:0005886">
    <property type="term" value="C:plasma membrane"/>
    <property type="evidence" value="ECO:0007669"/>
    <property type="project" value="UniProtKB-SubCell"/>
</dbReference>
<evidence type="ECO:0000256" key="9">
    <source>
        <dbReference type="RuleBase" id="RU361209"/>
    </source>
</evidence>
<keyword evidence="13" id="KW-1185">Reference proteome</keyword>
<evidence type="ECO:0000256" key="10">
    <source>
        <dbReference type="SAM" id="Phobius"/>
    </source>
</evidence>
<comment type="similarity">
    <text evidence="2 9">Belongs to the glycosyl hydrolase 72 family.</text>
</comment>
<feature type="domain" description="X8" evidence="11">
    <location>
        <begin position="379"/>
        <end position="468"/>
    </location>
</feature>